<gene>
    <name evidence="1" type="ORF">FZC76_00985</name>
</gene>
<evidence type="ECO:0000313" key="2">
    <source>
        <dbReference type="Proteomes" id="UP000322524"/>
    </source>
</evidence>
<proteinExistence type="predicted"/>
<dbReference type="Proteomes" id="UP000322524">
    <property type="component" value="Unassembled WGS sequence"/>
</dbReference>
<protein>
    <submittedName>
        <fullName evidence="1">Uncharacterized protein</fullName>
    </submittedName>
</protein>
<organism evidence="1 2">
    <name type="scientific">Sutcliffiella horikoshii</name>
    <dbReference type="NCBI Taxonomy" id="79883"/>
    <lineage>
        <taxon>Bacteria</taxon>
        <taxon>Bacillati</taxon>
        <taxon>Bacillota</taxon>
        <taxon>Bacilli</taxon>
        <taxon>Bacillales</taxon>
        <taxon>Bacillaceae</taxon>
        <taxon>Sutcliffiella</taxon>
    </lineage>
</organism>
<evidence type="ECO:0000313" key="1">
    <source>
        <dbReference type="EMBL" id="TYS70500.1"/>
    </source>
</evidence>
<dbReference type="AlphaFoldDB" id="A0A5D4T471"/>
<dbReference type="EMBL" id="VTEV01000001">
    <property type="protein sequence ID" value="TYS70500.1"/>
    <property type="molecule type" value="Genomic_DNA"/>
</dbReference>
<reference evidence="1 2" key="1">
    <citation type="submission" date="2019-08" db="EMBL/GenBank/DDBJ databases">
        <title>Bacillus genomes from the desert of Cuatro Cienegas, Coahuila.</title>
        <authorList>
            <person name="Olmedo-Alvarez G."/>
        </authorList>
    </citation>
    <scope>NUCLEOTIDE SEQUENCE [LARGE SCALE GENOMIC DNA]</scope>
    <source>
        <strain evidence="1 2">CH28_1T</strain>
    </source>
</reference>
<accession>A0A5D4T471</accession>
<dbReference type="RefSeq" id="WP_148986404.1">
    <property type="nucleotide sequence ID" value="NZ_VTEV01000001.1"/>
</dbReference>
<comment type="caution">
    <text evidence="1">The sequence shown here is derived from an EMBL/GenBank/DDBJ whole genome shotgun (WGS) entry which is preliminary data.</text>
</comment>
<name>A0A5D4T471_9BACI</name>
<dbReference type="OrthoDB" id="2915800at2"/>
<sequence>MLVVIEKGYSSDYKEYWIKAYDPNNHSKEEAFRIVVQGEMVWNLIEKNKEYFSSYSREADKPWILDQIEHTKTEKE</sequence>